<gene>
    <name evidence="7" type="ORF">E4U01_00790</name>
</gene>
<name>A0A4Y9FR56_STRAI</name>
<evidence type="ECO:0000256" key="3">
    <source>
        <dbReference type="ARBA" id="ARBA00022729"/>
    </source>
</evidence>
<dbReference type="GO" id="GO:0005576">
    <property type="term" value="C:extracellular region"/>
    <property type="evidence" value="ECO:0007669"/>
    <property type="project" value="UniProtKB-SubCell"/>
</dbReference>
<accession>A0A4Y9FR56</accession>
<dbReference type="RefSeq" id="WP_135052025.1">
    <property type="nucleotide sequence ID" value="NZ_CAKOCW010000002.1"/>
</dbReference>
<comment type="caution">
    <text evidence="7">The sequence shown here is derived from an EMBL/GenBank/DDBJ whole genome shotgun (WGS) entry which is preliminary data.</text>
</comment>
<proteinExistence type="predicted"/>
<feature type="region of interest" description="Disordered" evidence="5">
    <location>
        <begin position="74"/>
        <end position="134"/>
    </location>
</feature>
<keyword evidence="4" id="KW-0175">Coiled coil</keyword>
<evidence type="ECO:0000256" key="6">
    <source>
        <dbReference type="SAM" id="Phobius"/>
    </source>
</evidence>
<dbReference type="Gene3D" id="1.10.10.1270">
    <property type="entry name" value="Sbi, C3 binding domain IV"/>
    <property type="match status" value="1"/>
</dbReference>
<comment type="subcellular location">
    <subcellularLocation>
        <location evidence="1">Secreted</location>
    </subcellularLocation>
</comment>
<keyword evidence="6" id="KW-1133">Transmembrane helix</keyword>
<keyword evidence="6" id="KW-0472">Membrane</keyword>
<dbReference type="InterPro" id="IPR041909">
    <property type="entry name" value="Sbi_C3_db_domIV"/>
</dbReference>
<evidence type="ECO:0000256" key="5">
    <source>
        <dbReference type="SAM" id="MobiDB-lite"/>
    </source>
</evidence>
<dbReference type="EMBL" id="SPQA01000002">
    <property type="protein sequence ID" value="TFU31717.1"/>
    <property type="molecule type" value="Genomic_DNA"/>
</dbReference>
<keyword evidence="2" id="KW-0964">Secreted</keyword>
<organism evidence="7 8">
    <name type="scientific">Streptococcus acidominimus</name>
    <dbReference type="NCBI Taxonomy" id="1326"/>
    <lineage>
        <taxon>Bacteria</taxon>
        <taxon>Bacillati</taxon>
        <taxon>Bacillota</taxon>
        <taxon>Bacilli</taxon>
        <taxon>Lactobacillales</taxon>
        <taxon>Streptococcaceae</taxon>
        <taxon>Streptococcus</taxon>
    </lineage>
</organism>
<protein>
    <submittedName>
        <fullName evidence="7">Deoxyribonuclease</fullName>
    </submittedName>
</protein>
<feature type="coiled-coil region" evidence="4">
    <location>
        <begin position="163"/>
        <end position="190"/>
    </location>
</feature>
<sequence length="252" mass="27995">MKNYPRGRSPLLKVVGIGFLILLLLPILVFLAPFGIWYYSKKKPDTLKRNISIGLSILAVFSIFYQLINPNQHAHSAQGTTDSTLTTSSSTKTGEKEKTKKTEEKQKKAEEDKKAEEERKKAEQERLPAEGETAVQNLEANQVNENIPVAQSAVDTLPDSPQKTELQQRIQAVQSAIAQREETIRQEQANQAAADLAAQQEQRTVYVARNGTSDAYWYSLDNMPSNTRFDRVVAMSEAEAIASGKHPAKGHG</sequence>
<evidence type="ECO:0000313" key="7">
    <source>
        <dbReference type="EMBL" id="TFU31717.1"/>
    </source>
</evidence>
<evidence type="ECO:0000256" key="4">
    <source>
        <dbReference type="SAM" id="Coils"/>
    </source>
</evidence>
<reference evidence="7 8" key="1">
    <citation type="submission" date="2019-03" db="EMBL/GenBank/DDBJ databases">
        <title>Diversity of the mouse oral microbiome.</title>
        <authorList>
            <person name="Joseph S."/>
            <person name="Aduse-Opoku J."/>
            <person name="Curtis M."/>
            <person name="Wade W."/>
            <person name="Hashim A."/>
        </authorList>
    </citation>
    <scope>NUCLEOTIDE SEQUENCE [LARGE SCALE GENOMIC DNA]</scope>
    <source>
        <strain evidence="7 8">HT4</strain>
    </source>
</reference>
<evidence type="ECO:0000256" key="1">
    <source>
        <dbReference type="ARBA" id="ARBA00004613"/>
    </source>
</evidence>
<keyword evidence="6" id="KW-0812">Transmembrane</keyword>
<evidence type="ECO:0000256" key="2">
    <source>
        <dbReference type="ARBA" id="ARBA00022525"/>
    </source>
</evidence>
<dbReference type="AlphaFoldDB" id="A0A4Y9FR56"/>
<keyword evidence="3" id="KW-0732">Signal</keyword>
<evidence type="ECO:0000313" key="8">
    <source>
        <dbReference type="Proteomes" id="UP000297747"/>
    </source>
</evidence>
<feature type="transmembrane region" description="Helical" evidence="6">
    <location>
        <begin position="12"/>
        <end position="39"/>
    </location>
</feature>
<dbReference type="Proteomes" id="UP000297747">
    <property type="component" value="Unassembled WGS sequence"/>
</dbReference>
<feature type="compositionally biased region" description="Basic and acidic residues" evidence="5">
    <location>
        <begin position="93"/>
        <end position="129"/>
    </location>
</feature>
<feature type="compositionally biased region" description="Low complexity" evidence="5">
    <location>
        <begin position="79"/>
        <end position="92"/>
    </location>
</feature>
<feature type="transmembrane region" description="Helical" evidence="6">
    <location>
        <begin position="51"/>
        <end position="68"/>
    </location>
</feature>